<dbReference type="HAMAP" id="MF_00634">
    <property type="entry name" value="UPF0235"/>
    <property type="match status" value="1"/>
</dbReference>
<proteinExistence type="inferred from homology"/>
<evidence type="ECO:0000256" key="2">
    <source>
        <dbReference type="HAMAP-Rule" id="MF_00634"/>
    </source>
</evidence>
<name>A0A2M6W240_9BACT</name>
<gene>
    <name evidence="3" type="ORF">COU33_01270</name>
</gene>
<dbReference type="PANTHER" id="PTHR13420">
    <property type="entry name" value="UPF0235 PROTEIN C15ORF40"/>
    <property type="match status" value="1"/>
</dbReference>
<reference evidence="4" key="1">
    <citation type="submission" date="2017-09" db="EMBL/GenBank/DDBJ databases">
        <title>Depth-based differentiation of microbial function through sediment-hosted aquifers and enrichment of novel symbionts in the deep terrestrial subsurface.</title>
        <authorList>
            <person name="Probst A.J."/>
            <person name="Ladd B."/>
            <person name="Jarett J.K."/>
            <person name="Geller-Mcgrath D.E."/>
            <person name="Sieber C.M.K."/>
            <person name="Emerson J.B."/>
            <person name="Anantharaman K."/>
            <person name="Thomas B.C."/>
            <person name="Malmstrom R."/>
            <person name="Stieglmeier M."/>
            <person name="Klingl A."/>
            <person name="Woyke T."/>
            <person name="Ryan C.M."/>
            <person name="Banfield J.F."/>
        </authorList>
    </citation>
    <scope>NUCLEOTIDE SEQUENCE [LARGE SCALE GENOMIC DNA]</scope>
</reference>
<comment type="caution">
    <text evidence="3">The sequence shown here is derived from an EMBL/GenBank/DDBJ whole genome shotgun (WGS) entry which is preliminary data.</text>
</comment>
<dbReference type="AlphaFoldDB" id="A0A2M6W240"/>
<protein>
    <recommendedName>
        <fullName evidence="2">UPF0235 protein COU33_01270</fullName>
    </recommendedName>
</protein>
<dbReference type="Pfam" id="PF02594">
    <property type="entry name" value="DUF167"/>
    <property type="match status" value="1"/>
</dbReference>
<evidence type="ECO:0000313" key="4">
    <source>
        <dbReference type="Proteomes" id="UP000229362"/>
    </source>
</evidence>
<dbReference type="Proteomes" id="UP000229362">
    <property type="component" value="Unassembled WGS sequence"/>
</dbReference>
<accession>A0A2M6W240</accession>
<dbReference type="Gene3D" id="3.30.1200.10">
    <property type="entry name" value="YggU-like"/>
    <property type="match status" value="1"/>
</dbReference>
<dbReference type="InterPro" id="IPR036591">
    <property type="entry name" value="YggU-like_sf"/>
</dbReference>
<dbReference type="EMBL" id="PFBZ01000056">
    <property type="protein sequence ID" value="PIT86780.1"/>
    <property type="molecule type" value="Genomic_DNA"/>
</dbReference>
<dbReference type="GO" id="GO:0005737">
    <property type="term" value="C:cytoplasm"/>
    <property type="evidence" value="ECO:0007669"/>
    <property type="project" value="TreeGrafter"/>
</dbReference>
<organism evidence="3 4">
    <name type="scientific">Candidatus Magasanikbacteria bacterium CG10_big_fil_rev_8_21_14_0_10_43_6</name>
    <dbReference type="NCBI Taxonomy" id="1974650"/>
    <lineage>
        <taxon>Bacteria</taxon>
        <taxon>Candidatus Magasanikiibacteriota</taxon>
    </lineage>
</organism>
<sequence>MNKITVKVTPRSSKKELLLLEDGTYKAKLTAPPVDGDANTQLIELVAKEFGVAKSLVTIVNGKTSRVKTIEIG</sequence>
<evidence type="ECO:0000256" key="1">
    <source>
        <dbReference type="ARBA" id="ARBA00010364"/>
    </source>
</evidence>
<comment type="similarity">
    <text evidence="1 2">Belongs to the UPF0235 family.</text>
</comment>
<evidence type="ECO:0000313" key="3">
    <source>
        <dbReference type="EMBL" id="PIT86780.1"/>
    </source>
</evidence>
<dbReference type="SUPFAM" id="SSF69786">
    <property type="entry name" value="YggU-like"/>
    <property type="match status" value="1"/>
</dbReference>
<dbReference type="InterPro" id="IPR003746">
    <property type="entry name" value="DUF167"/>
</dbReference>
<dbReference type="PANTHER" id="PTHR13420:SF7">
    <property type="entry name" value="UPF0235 PROTEIN C15ORF40"/>
    <property type="match status" value="1"/>
</dbReference>
<dbReference type="SMART" id="SM01152">
    <property type="entry name" value="DUF167"/>
    <property type="match status" value="1"/>
</dbReference>
<dbReference type="NCBIfam" id="TIGR00251">
    <property type="entry name" value="DUF167 family protein"/>
    <property type="match status" value="1"/>
</dbReference>